<reference evidence="2" key="1">
    <citation type="submission" date="2018-01" db="EMBL/GenBank/DDBJ databases">
        <title>An insight into the sialome of Amazonian anophelines.</title>
        <authorList>
            <person name="Ribeiro J.M."/>
            <person name="Scarpassa V."/>
            <person name="Calvo E."/>
        </authorList>
    </citation>
    <scope>NUCLEOTIDE SEQUENCE</scope>
    <source>
        <tissue evidence="2">Salivary glands</tissue>
    </source>
</reference>
<sequence length="100" mass="11148">MLQKLMLHLWLSPSPFCALPLAFQCPRSPGVADVECHSIFQTGISAAPCGCPERARPAAGRAAYHHVFFPRHSLLLTTFLLLELQLVVKKHTHTHHPHPL</sequence>
<accession>A0A2M4C8X8</accession>
<dbReference type="EMBL" id="GGFJ01012568">
    <property type="protein sequence ID" value="MBW61709.1"/>
    <property type="molecule type" value="Transcribed_RNA"/>
</dbReference>
<evidence type="ECO:0000256" key="1">
    <source>
        <dbReference type="SAM" id="SignalP"/>
    </source>
</evidence>
<dbReference type="AlphaFoldDB" id="A0A2M4C8X8"/>
<proteinExistence type="predicted"/>
<feature type="chain" id="PRO_5014811557" evidence="1">
    <location>
        <begin position="19"/>
        <end position="100"/>
    </location>
</feature>
<keyword evidence="1" id="KW-0732">Signal</keyword>
<evidence type="ECO:0000313" key="2">
    <source>
        <dbReference type="EMBL" id="MBW61709.1"/>
    </source>
</evidence>
<protein>
    <submittedName>
        <fullName evidence="2">Putative secreted protein</fullName>
    </submittedName>
</protein>
<organism evidence="2">
    <name type="scientific">Anopheles marajoara</name>
    <dbReference type="NCBI Taxonomy" id="58244"/>
    <lineage>
        <taxon>Eukaryota</taxon>
        <taxon>Metazoa</taxon>
        <taxon>Ecdysozoa</taxon>
        <taxon>Arthropoda</taxon>
        <taxon>Hexapoda</taxon>
        <taxon>Insecta</taxon>
        <taxon>Pterygota</taxon>
        <taxon>Neoptera</taxon>
        <taxon>Endopterygota</taxon>
        <taxon>Diptera</taxon>
        <taxon>Nematocera</taxon>
        <taxon>Culicoidea</taxon>
        <taxon>Culicidae</taxon>
        <taxon>Anophelinae</taxon>
        <taxon>Anopheles</taxon>
    </lineage>
</organism>
<feature type="signal peptide" evidence="1">
    <location>
        <begin position="1"/>
        <end position="18"/>
    </location>
</feature>
<name>A0A2M4C8X8_9DIPT</name>